<evidence type="ECO:0000313" key="1">
    <source>
        <dbReference type="EMBL" id="MQL86496.1"/>
    </source>
</evidence>
<gene>
    <name evidence="1" type="ORF">Taro_019026</name>
</gene>
<organism evidence="1 2">
    <name type="scientific">Colocasia esculenta</name>
    <name type="common">Wild taro</name>
    <name type="synonym">Arum esculentum</name>
    <dbReference type="NCBI Taxonomy" id="4460"/>
    <lineage>
        <taxon>Eukaryota</taxon>
        <taxon>Viridiplantae</taxon>
        <taxon>Streptophyta</taxon>
        <taxon>Embryophyta</taxon>
        <taxon>Tracheophyta</taxon>
        <taxon>Spermatophyta</taxon>
        <taxon>Magnoliopsida</taxon>
        <taxon>Liliopsida</taxon>
        <taxon>Araceae</taxon>
        <taxon>Aroideae</taxon>
        <taxon>Colocasieae</taxon>
        <taxon>Colocasia</taxon>
    </lineage>
</organism>
<comment type="caution">
    <text evidence="1">The sequence shown here is derived from an EMBL/GenBank/DDBJ whole genome shotgun (WGS) entry which is preliminary data.</text>
</comment>
<reference evidence="1" key="1">
    <citation type="submission" date="2017-07" db="EMBL/GenBank/DDBJ databases">
        <title>Taro Niue Genome Assembly and Annotation.</title>
        <authorList>
            <person name="Atibalentja N."/>
            <person name="Keating K."/>
            <person name="Fields C.J."/>
        </authorList>
    </citation>
    <scope>NUCLEOTIDE SEQUENCE</scope>
    <source>
        <strain evidence="1">Niue_2</strain>
        <tissue evidence="1">Leaf</tissue>
    </source>
</reference>
<protein>
    <submittedName>
        <fullName evidence="1">Uncharacterized protein</fullName>
    </submittedName>
</protein>
<dbReference type="AlphaFoldDB" id="A0A843UVA2"/>
<dbReference type="EMBL" id="NMUH01000905">
    <property type="protein sequence ID" value="MQL86496.1"/>
    <property type="molecule type" value="Genomic_DNA"/>
</dbReference>
<accession>A0A843UVA2</accession>
<proteinExistence type="predicted"/>
<dbReference type="Proteomes" id="UP000652761">
    <property type="component" value="Unassembled WGS sequence"/>
</dbReference>
<name>A0A843UVA2_COLES</name>
<evidence type="ECO:0000313" key="2">
    <source>
        <dbReference type="Proteomes" id="UP000652761"/>
    </source>
</evidence>
<keyword evidence="2" id="KW-1185">Reference proteome</keyword>
<sequence length="83" mass="9228">MLFYPWLGHSARLATYKSVRVSPHRGLSEGFVGQFESSEPASHVGQARLRRDSSAWSSRLTLRREAPQSGRPQTLVGDLTSCI</sequence>